<feature type="transmembrane region" description="Helical" evidence="9">
    <location>
        <begin position="157"/>
        <end position="174"/>
    </location>
</feature>
<accession>A0A8E0RUY2</accession>
<dbReference type="EMBL" id="LUCM01006287">
    <property type="protein sequence ID" value="KAA0191509.1"/>
    <property type="molecule type" value="Genomic_DNA"/>
</dbReference>
<proteinExistence type="inferred from homology"/>
<evidence type="ECO:0000256" key="5">
    <source>
        <dbReference type="ARBA" id="ARBA00022729"/>
    </source>
</evidence>
<feature type="transmembrane region" description="Helical" evidence="9">
    <location>
        <begin position="87"/>
        <end position="111"/>
    </location>
</feature>
<dbReference type="GO" id="GO:0007188">
    <property type="term" value="P:adenylate cyclase-modulating G protein-coupled receptor signaling pathway"/>
    <property type="evidence" value="ECO:0007669"/>
    <property type="project" value="TreeGrafter"/>
</dbReference>
<evidence type="ECO:0000256" key="1">
    <source>
        <dbReference type="ARBA" id="ARBA00004651"/>
    </source>
</evidence>
<dbReference type="OrthoDB" id="6022368at2759"/>
<keyword evidence="12" id="KW-1185">Reference proteome</keyword>
<dbReference type="SMART" id="SM00008">
    <property type="entry name" value="HormR"/>
    <property type="match status" value="1"/>
</dbReference>
<evidence type="ECO:0000256" key="9">
    <source>
        <dbReference type="SAM" id="Phobius"/>
    </source>
</evidence>
<comment type="subcellular location">
    <subcellularLocation>
        <location evidence="1">Cell membrane</location>
        <topology evidence="1">Multi-pass membrane protein</topology>
    </subcellularLocation>
</comment>
<dbReference type="PROSITE" id="PS50227">
    <property type="entry name" value="G_PROTEIN_RECEP_F2_3"/>
    <property type="match status" value="1"/>
</dbReference>
<comment type="caution">
    <text evidence="11">The sequence shown here is derived from an EMBL/GenBank/DDBJ whole genome shotgun (WGS) entry which is preliminary data.</text>
</comment>
<feature type="domain" description="G-protein coupled receptors family 2 profile 1" evidence="10">
    <location>
        <begin position="1"/>
        <end position="78"/>
    </location>
</feature>
<keyword evidence="3" id="KW-1003">Cell membrane</keyword>
<dbReference type="InterPro" id="IPR000832">
    <property type="entry name" value="GPCR_2_secretin-like"/>
</dbReference>
<keyword evidence="5" id="KW-0732">Signal</keyword>
<dbReference type="SUPFAM" id="SSF111418">
    <property type="entry name" value="Hormone receptor domain"/>
    <property type="match status" value="1"/>
</dbReference>
<dbReference type="Pfam" id="PF00002">
    <property type="entry name" value="7tm_2"/>
    <property type="match status" value="1"/>
</dbReference>
<dbReference type="InterPro" id="IPR036445">
    <property type="entry name" value="GPCR_2_extracell_dom_sf"/>
</dbReference>
<dbReference type="AlphaFoldDB" id="A0A8E0RUY2"/>
<dbReference type="InterPro" id="IPR001879">
    <property type="entry name" value="GPCR_2_extracellular_dom"/>
</dbReference>
<dbReference type="PANTHER" id="PTHR45620">
    <property type="entry name" value="PDF RECEPTOR-LIKE PROTEIN-RELATED"/>
    <property type="match status" value="1"/>
</dbReference>
<evidence type="ECO:0000259" key="10">
    <source>
        <dbReference type="PROSITE" id="PS50227"/>
    </source>
</evidence>
<protein>
    <recommendedName>
        <fullName evidence="10">G-protein coupled receptors family 2 profile 1 domain-containing protein</fullName>
    </recommendedName>
</protein>
<dbReference type="InterPro" id="IPR050332">
    <property type="entry name" value="GPCR_2"/>
</dbReference>
<dbReference type="Gene3D" id="4.10.1240.10">
    <property type="entry name" value="GPCR, family 2, extracellular hormone receptor domain"/>
    <property type="match status" value="1"/>
</dbReference>
<dbReference type="PRINTS" id="PR01279">
    <property type="entry name" value="CRFRECEPTOR"/>
</dbReference>
<keyword evidence="7 9" id="KW-0472">Membrane</keyword>
<dbReference type="GO" id="GO:0005886">
    <property type="term" value="C:plasma membrane"/>
    <property type="evidence" value="ECO:0007669"/>
    <property type="project" value="UniProtKB-SubCell"/>
</dbReference>
<feature type="transmembrane region" description="Helical" evidence="9">
    <location>
        <begin position="123"/>
        <end position="145"/>
    </location>
</feature>
<sequence>MFDEAAPTALNKNGTLCLADHDGALCWPPALSGTKVELPCPQTFNEQAYEIGGNATRLCMDSGEWAATTNYSLCMPEVTHSEIDLTIVLRVIFVSGYSLSFGSLCAALIIFRSFRSLKCARNTIHSNLFAALLVRLIAWVLMYSYSELVTFNKTSRFSVMLIIVSFSIFHLNSLKQTFLVSVN</sequence>
<keyword evidence="4 9" id="KW-0812">Transmembrane</keyword>
<evidence type="ECO:0000256" key="4">
    <source>
        <dbReference type="ARBA" id="ARBA00022692"/>
    </source>
</evidence>
<dbReference type="GO" id="GO:0008528">
    <property type="term" value="F:G protein-coupled peptide receptor activity"/>
    <property type="evidence" value="ECO:0007669"/>
    <property type="project" value="TreeGrafter"/>
</dbReference>
<keyword evidence="6 9" id="KW-1133">Transmembrane helix</keyword>
<evidence type="ECO:0000313" key="12">
    <source>
        <dbReference type="Proteomes" id="UP000728185"/>
    </source>
</evidence>
<comment type="similarity">
    <text evidence="2">Belongs to the G-protein coupled receptor 2 family.</text>
</comment>
<dbReference type="Pfam" id="PF02793">
    <property type="entry name" value="HRM"/>
    <property type="match status" value="1"/>
</dbReference>
<dbReference type="Proteomes" id="UP000728185">
    <property type="component" value="Unassembled WGS sequence"/>
</dbReference>
<dbReference type="Gene3D" id="1.20.1070.10">
    <property type="entry name" value="Rhodopsin 7-helix transmembrane proteins"/>
    <property type="match status" value="1"/>
</dbReference>
<evidence type="ECO:0000256" key="2">
    <source>
        <dbReference type="ARBA" id="ARBA00005314"/>
    </source>
</evidence>
<name>A0A8E0RUY2_9TREM</name>
<evidence type="ECO:0000256" key="6">
    <source>
        <dbReference type="ARBA" id="ARBA00022989"/>
    </source>
</evidence>
<evidence type="ECO:0000256" key="7">
    <source>
        <dbReference type="ARBA" id="ARBA00023136"/>
    </source>
</evidence>
<keyword evidence="8" id="KW-1015">Disulfide bond</keyword>
<evidence type="ECO:0000256" key="3">
    <source>
        <dbReference type="ARBA" id="ARBA00022475"/>
    </source>
</evidence>
<evidence type="ECO:0000313" key="11">
    <source>
        <dbReference type="EMBL" id="KAA0191509.1"/>
    </source>
</evidence>
<evidence type="ECO:0000256" key="8">
    <source>
        <dbReference type="ARBA" id="ARBA00023157"/>
    </source>
</evidence>
<organism evidence="11 12">
    <name type="scientific">Fasciolopsis buskii</name>
    <dbReference type="NCBI Taxonomy" id="27845"/>
    <lineage>
        <taxon>Eukaryota</taxon>
        <taxon>Metazoa</taxon>
        <taxon>Spiralia</taxon>
        <taxon>Lophotrochozoa</taxon>
        <taxon>Platyhelminthes</taxon>
        <taxon>Trematoda</taxon>
        <taxon>Digenea</taxon>
        <taxon>Plagiorchiida</taxon>
        <taxon>Echinostomata</taxon>
        <taxon>Echinostomatoidea</taxon>
        <taxon>Fasciolidae</taxon>
        <taxon>Fasciolopsis</taxon>
    </lineage>
</organism>
<gene>
    <name evidence="11" type="ORF">FBUS_01424</name>
</gene>
<dbReference type="PRINTS" id="PR00249">
    <property type="entry name" value="GPCRSECRETIN"/>
</dbReference>
<dbReference type="InterPro" id="IPR003051">
    <property type="entry name" value="GPCR_2_CRF_rcpt"/>
</dbReference>
<reference evidence="11" key="1">
    <citation type="submission" date="2019-05" db="EMBL/GenBank/DDBJ databases">
        <title>Annotation for the trematode Fasciolopsis buski.</title>
        <authorList>
            <person name="Choi Y.-J."/>
        </authorList>
    </citation>
    <scope>NUCLEOTIDE SEQUENCE</scope>
    <source>
        <strain evidence="11">HT</strain>
        <tissue evidence="11">Whole worm</tissue>
    </source>
</reference>